<dbReference type="Proteomes" id="UP000324222">
    <property type="component" value="Unassembled WGS sequence"/>
</dbReference>
<name>A0A5B7J041_PORTR</name>
<accession>A0A5B7J041</accession>
<evidence type="ECO:0000313" key="2">
    <source>
        <dbReference type="Proteomes" id="UP000324222"/>
    </source>
</evidence>
<reference evidence="1 2" key="1">
    <citation type="submission" date="2019-05" db="EMBL/GenBank/DDBJ databases">
        <title>Another draft genome of Portunus trituberculatus and its Hox gene families provides insights of decapod evolution.</title>
        <authorList>
            <person name="Jeong J.-H."/>
            <person name="Song I."/>
            <person name="Kim S."/>
            <person name="Choi T."/>
            <person name="Kim D."/>
            <person name="Ryu S."/>
            <person name="Kim W."/>
        </authorList>
    </citation>
    <scope>NUCLEOTIDE SEQUENCE [LARGE SCALE GENOMIC DNA]</scope>
    <source>
        <tissue evidence="1">Muscle</tissue>
    </source>
</reference>
<gene>
    <name evidence="1" type="ORF">E2C01_081895</name>
</gene>
<dbReference type="AlphaFoldDB" id="A0A5B7J041"/>
<protein>
    <submittedName>
        <fullName evidence="1">Uncharacterized protein</fullName>
    </submittedName>
</protein>
<proteinExistence type="predicted"/>
<sequence>MSVGVSHNAPILGNQTHVPCVGVGAMPGSHNLPHSGLGHVDHAPVPGSSGVGQGLSAPMPVSHPLSAARSCEDDEDVPPNQENVSLFLHLIGQVRAYLYLPSPEDPSLSQLMGVERPQGSVLPCQPSVTLPLSLRAQAVHEEPYCTSIKEPKPCSVNFELFGNGQVFLSA</sequence>
<organism evidence="1 2">
    <name type="scientific">Portunus trituberculatus</name>
    <name type="common">Swimming crab</name>
    <name type="synonym">Neptunus trituberculatus</name>
    <dbReference type="NCBI Taxonomy" id="210409"/>
    <lineage>
        <taxon>Eukaryota</taxon>
        <taxon>Metazoa</taxon>
        <taxon>Ecdysozoa</taxon>
        <taxon>Arthropoda</taxon>
        <taxon>Crustacea</taxon>
        <taxon>Multicrustacea</taxon>
        <taxon>Malacostraca</taxon>
        <taxon>Eumalacostraca</taxon>
        <taxon>Eucarida</taxon>
        <taxon>Decapoda</taxon>
        <taxon>Pleocyemata</taxon>
        <taxon>Brachyura</taxon>
        <taxon>Eubrachyura</taxon>
        <taxon>Portunoidea</taxon>
        <taxon>Portunidae</taxon>
        <taxon>Portuninae</taxon>
        <taxon>Portunus</taxon>
    </lineage>
</organism>
<evidence type="ECO:0000313" key="1">
    <source>
        <dbReference type="EMBL" id="MPC87047.1"/>
    </source>
</evidence>
<comment type="caution">
    <text evidence="1">The sequence shown here is derived from an EMBL/GenBank/DDBJ whole genome shotgun (WGS) entry which is preliminary data.</text>
</comment>
<keyword evidence="2" id="KW-1185">Reference proteome</keyword>
<dbReference type="EMBL" id="VSRR010073361">
    <property type="protein sequence ID" value="MPC87047.1"/>
    <property type="molecule type" value="Genomic_DNA"/>
</dbReference>